<proteinExistence type="predicted"/>
<reference evidence="1" key="1">
    <citation type="journal article" date="2008" name="Proc. Natl. Acad. Sci. U.S.A.">
        <title>Whole-genome comparison of disease and carriage strains provides insights into virulence evolution in Neisseria meningitidis.</title>
        <authorList>
            <person name="Schoen C."/>
            <person name="Blom J."/>
            <person name="Claus H."/>
            <person name="Schramm-Glueck A."/>
            <person name="Brandt P."/>
            <person name="Mueller T."/>
            <person name="Goesmann A."/>
            <person name="Joseph B."/>
            <person name="Konietzny S."/>
            <person name="Kurzai O."/>
            <person name="Schmitt C."/>
            <person name="Friedrich T."/>
            <person name="Linke B."/>
            <person name="Vogel U."/>
            <person name="Frosch M."/>
        </authorList>
    </citation>
    <scope>NUCLEOTIDE SEQUENCE</scope>
    <source>
        <strain evidence="1">Alpha153</strain>
    </source>
</reference>
<organism evidence="1">
    <name type="scientific">Neisseria meningitidis alpha153</name>
    <dbReference type="NCBI Taxonomy" id="663926"/>
    <lineage>
        <taxon>Bacteria</taxon>
        <taxon>Pseudomonadati</taxon>
        <taxon>Pseudomonadota</taxon>
        <taxon>Betaproteobacteria</taxon>
        <taxon>Neisseriales</taxon>
        <taxon>Neisseriaceae</taxon>
        <taxon>Neisseria</taxon>
    </lineage>
</organism>
<sequence length="115" mass="13223">MPSERRLSLIRNPCRTRRKGFAAQIPVPRGQGRYARCPSDQNQTVHCGTLRPPTVARLFHKPPKAYLPERRNRRQIHHKFPKFNIETDIRKPSFQLGAAADKTVFPAGVRRQTNG</sequence>
<dbReference type="AlphaFoldDB" id="C6SCN4"/>
<dbReference type="EMBL" id="AM889137">
    <property type="protein sequence ID" value="CBA06195.1"/>
    <property type="molecule type" value="Genomic_DNA"/>
</dbReference>
<name>C6SCN4_NEIME</name>
<gene>
    <name evidence="1" type="ORF">NME_1052</name>
</gene>
<protein>
    <submittedName>
        <fullName evidence="1">Uncharacterized protein</fullName>
    </submittedName>
</protein>
<evidence type="ECO:0000313" key="1">
    <source>
        <dbReference type="EMBL" id="CBA06195.1"/>
    </source>
</evidence>
<accession>C6SCN4</accession>